<dbReference type="Pfam" id="PF08902">
    <property type="entry name" value="DUF1848"/>
    <property type="match status" value="1"/>
</dbReference>
<comment type="caution">
    <text evidence="2">The sequence shown here is derived from an EMBL/GenBank/DDBJ whole genome shotgun (WGS) entry which is preliminary data.</text>
</comment>
<organism evidence="2 3">
    <name type="scientific">Nitrolancea hollandica Lb</name>
    <dbReference type="NCBI Taxonomy" id="1129897"/>
    <lineage>
        <taxon>Bacteria</taxon>
        <taxon>Pseudomonadati</taxon>
        <taxon>Thermomicrobiota</taxon>
        <taxon>Thermomicrobia</taxon>
        <taxon>Sphaerobacterales</taxon>
        <taxon>Sphaerobacterineae</taxon>
        <taxon>Sphaerobacteraceae</taxon>
        <taxon>Nitrolancea</taxon>
    </lineage>
</organism>
<dbReference type="EMBL" id="CAGS01000041">
    <property type="protein sequence ID" value="CCF82595.1"/>
    <property type="molecule type" value="Genomic_DNA"/>
</dbReference>
<protein>
    <recommendedName>
        <fullName evidence="4">DUF1848 domain-containing protein</fullName>
    </recommendedName>
</protein>
<keyword evidence="3" id="KW-1185">Reference proteome</keyword>
<sequence length="337" mass="38739">MRIISASRRTDIPAFYSKWLLNRLREGYCHWINPYGGQVKRVSLQAEDCLALVFWTRNPKPLLSHLDFLNSAGYRYYFHVTINGYPKMIESNSPPVRSAIDTFRRVSDKISPELTQWRCDPILLSTETPPEYHLKRFEFLAGQLEGYTRRCYFSFVDFYGKTERNLRNVEREHGITIQRPGLEEQRDLALQLRDIAAAHGITMYSCCNDGLTGDGIERSHCIDIDIVRMLRPNLDLLLKDAPTRQDCGCVECDDIGAYDTCTFGCTYCYATNSRQAALNRMRDHDPEDTVLWRPSTMRGVDLTERESRPAPKKPPAPRSAGSQLRLFAPPKSKGDRD</sequence>
<name>I4ED33_9BACT</name>
<reference evidence="2 3" key="1">
    <citation type="journal article" date="2012" name="ISME J.">
        <title>Nitrification expanded: discovery, physiology and genomics of a nitrite-oxidizing bacterium from the phylum Chloroflexi.</title>
        <authorList>
            <person name="Sorokin D.Y."/>
            <person name="Lucker S."/>
            <person name="Vejmelkova D."/>
            <person name="Kostrikina N.A."/>
            <person name="Kleerebezem R."/>
            <person name="Rijpstra W.I."/>
            <person name="Damste J.S."/>
            <person name="Le Paslier D."/>
            <person name="Muyzer G."/>
            <person name="Wagner M."/>
            <person name="van Loosdrecht M.C."/>
            <person name="Daims H."/>
        </authorList>
    </citation>
    <scope>NUCLEOTIDE SEQUENCE [LARGE SCALE GENOMIC DNA]</scope>
    <source>
        <strain evidence="3">none</strain>
    </source>
</reference>
<evidence type="ECO:0000256" key="1">
    <source>
        <dbReference type="SAM" id="MobiDB-lite"/>
    </source>
</evidence>
<dbReference type="Proteomes" id="UP000004221">
    <property type="component" value="Unassembled WGS sequence"/>
</dbReference>
<accession>I4ED33</accession>
<evidence type="ECO:0000313" key="3">
    <source>
        <dbReference type="Proteomes" id="UP000004221"/>
    </source>
</evidence>
<evidence type="ECO:0008006" key="4">
    <source>
        <dbReference type="Google" id="ProtNLM"/>
    </source>
</evidence>
<evidence type="ECO:0000313" key="2">
    <source>
        <dbReference type="EMBL" id="CCF82595.1"/>
    </source>
</evidence>
<dbReference type="AlphaFoldDB" id="I4ED33"/>
<dbReference type="InterPro" id="IPR014998">
    <property type="entry name" value="DUF1848"/>
</dbReference>
<proteinExistence type="predicted"/>
<gene>
    <name evidence="2" type="ORF">NITHO_1350002</name>
</gene>
<feature type="region of interest" description="Disordered" evidence="1">
    <location>
        <begin position="287"/>
        <end position="337"/>
    </location>
</feature>